<dbReference type="Proteomes" id="UP000006729">
    <property type="component" value="Chromosome 10"/>
</dbReference>
<protein>
    <submittedName>
        <fullName evidence="1">Uncharacterized protein</fullName>
    </submittedName>
</protein>
<dbReference type="EMBL" id="CM009299">
    <property type="protein sequence ID" value="KAI9387816.1"/>
    <property type="molecule type" value="Genomic_DNA"/>
</dbReference>
<sequence length="67" mass="7487">MRDCRYIATIDGAVSKRSAISEGTVIDSVHCTPDSVELLPQQPDISRPRLCIMVCILFLFSQLELFS</sequence>
<comment type="caution">
    <text evidence="1">The sequence shown here is derived from an EMBL/GenBank/DDBJ whole genome shotgun (WGS) entry which is preliminary data.</text>
</comment>
<proteinExistence type="predicted"/>
<organism evidence="1 2">
    <name type="scientific">Populus trichocarpa</name>
    <name type="common">Western balsam poplar</name>
    <name type="synonym">Populus balsamifera subsp. trichocarpa</name>
    <dbReference type="NCBI Taxonomy" id="3694"/>
    <lineage>
        <taxon>Eukaryota</taxon>
        <taxon>Viridiplantae</taxon>
        <taxon>Streptophyta</taxon>
        <taxon>Embryophyta</taxon>
        <taxon>Tracheophyta</taxon>
        <taxon>Spermatophyta</taxon>
        <taxon>Magnoliopsida</taxon>
        <taxon>eudicotyledons</taxon>
        <taxon>Gunneridae</taxon>
        <taxon>Pentapetalae</taxon>
        <taxon>rosids</taxon>
        <taxon>fabids</taxon>
        <taxon>Malpighiales</taxon>
        <taxon>Salicaceae</taxon>
        <taxon>Saliceae</taxon>
        <taxon>Populus</taxon>
    </lineage>
</organism>
<accession>A0ACC0SEZ6</accession>
<evidence type="ECO:0000313" key="1">
    <source>
        <dbReference type="EMBL" id="KAI9387816.1"/>
    </source>
</evidence>
<keyword evidence="2" id="KW-1185">Reference proteome</keyword>
<evidence type="ECO:0000313" key="2">
    <source>
        <dbReference type="Proteomes" id="UP000006729"/>
    </source>
</evidence>
<gene>
    <name evidence="1" type="ORF">POPTR_010G226901v4</name>
</gene>
<reference evidence="1 2" key="1">
    <citation type="journal article" date="2006" name="Science">
        <title>The genome of black cottonwood, Populus trichocarpa (Torr. &amp; Gray).</title>
        <authorList>
            <person name="Tuskan G.A."/>
            <person name="Difazio S."/>
            <person name="Jansson S."/>
            <person name="Bohlmann J."/>
            <person name="Grigoriev I."/>
            <person name="Hellsten U."/>
            <person name="Putnam N."/>
            <person name="Ralph S."/>
            <person name="Rombauts S."/>
            <person name="Salamov A."/>
            <person name="Schein J."/>
            <person name="Sterck L."/>
            <person name="Aerts A."/>
            <person name="Bhalerao R.R."/>
            <person name="Bhalerao R.P."/>
            <person name="Blaudez D."/>
            <person name="Boerjan W."/>
            <person name="Brun A."/>
            <person name="Brunner A."/>
            <person name="Busov V."/>
            <person name="Campbell M."/>
            <person name="Carlson J."/>
            <person name="Chalot M."/>
            <person name="Chapman J."/>
            <person name="Chen G.L."/>
            <person name="Cooper D."/>
            <person name="Coutinho P.M."/>
            <person name="Couturier J."/>
            <person name="Covert S."/>
            <person name="Cronk Q."/>
            <person name="Cunningham R."/>
            <person name="Davis J."/>
            <person name="Degroeve S."/>
            <person name="Dejardin A."/>
            <person name="Depamphilis C."/>
            <person name="Detter J."/>
            <person name="Dirks B."/>
            <person name="Dubchak I."/>
            <person name="Duplessis S."/>
            <person name="Ehlting J."/>
            <person name="Ellis B."/>
            <person name="Gendler K."/>
            <person name="Goodstein D."/>
            <person name="Gribskov M."/>
            <person name="Grimwood J."/>
            <person name="Groover A."/>
            <person name="Gunter L."/>
            <person name="Hamberger B."/>
            <person name="Heinze B."/>
            <person name="Helariutta Y."/>
            <person name="Henrissat B."/>
            <person name="Holligan D."/>
            <person name="Holt R."/>
            <person name="Huang W."/>
            <person name="Islam-Faridi N."/>
            <person name="Jones S."/>
            <person name="Jones-Rhoades M."/>
            <person name="Jorgensen R."/>
            <person name="Joshi C."/>
            <person name="Kangasjarvi J."/>
            <person name="Karlsson J."/>
            <person name="Kelleher C."/>
            <person name="Kirkpatrick R."/>
            <person name="Kirst M."/>
            <person name="Kohler A."/>
            <person name="Kalluri U."/>
            <person name="Larimer F."/>
            <person name="Leebens-Mack J."/>
            <person name="Leple J.C."/>
            <person name="Locascio P."/>
            <person name="Lou Y."/>
            <person name="Lucas S."/>
            <person name="Martin F."/>
            <person name="Montanini B."/>
            <person name="Napoli C."/>
            <person name="Nelson D.R."/>
            <person name="Nelson C."/>
            <person name="Nieminen K."/>
            <person name="Nilsson O."/>
            <person name="Pereda V."/>
            <person name="Peter G."/>
            <person name="Philippe R."/>
            <person name="Pilate G."/>
            <person name="Poliakov A."/>
            <person name="Razumovskaya J."/>
            <person name="Richardson P."/>
            <person name="Rinaldi C."/>
            <person name="Ritland K."/>
            <person name="Rouze P."/>
            <person name="Ryaboy D."/>
            <person name="Schmutz J."/>
            <person name="Schrader J."/>
            <person name="Segerman B."/>
            <person name="Shin H."/>
            <person name="Siddiqui A."/>
            <person name="Sterky F."/>
            <person name="Terry A."/>
            <person name="Tsai C.J."/>
            <person name="Uberbacher E."/>
            <person name="Unneberg P."/>
            <person name="Vahala J."/>
            <person name="Wall K."/>
            <person name="Wessler S."/>
            <person name="Yang G."/>
            <person name="Yin T."/>
            <person name="Douglas C."/>
            <person name="Marra M."/>
            <person name="Sandberg G."/>
            <person name="Van de Peer Y."/>
            <person name="Rokhsar D."/>
        </authorList>
    </citation>
    <scope>NUCLEOTIDE SEQUENCE [LARGE SCALE GENOMIC DNA]</scope>
    <source>
        <strain evidence="2">cv. Nisqually</strain>
    </source>
</reference>
<name>A0ACC0SEZ6_POPTR</name>